<dbReference type="Proteomes" id="UP000765509">
    <property type="component" value="Unassembled WGS sequence"/>
</dbReference>
<dbReference type="OrthoDB" id="447404at2759"/>
<organism evidence="2 3">
    <name type="scientific">Austropuccinia psidii MF-1</name>
    <dbReference type="NCBI Taxonomy" id="1389203"/>
    <lineage>
        <taxon>Eukaryota</taxon>
        <taxon>Fungi</taxon>
        <taxon>Dikarya</taxon>
        <taxon>Basidiomycota</taxon>
        <taxon>Pucciniomycotina</taxon>
        <taxon>Pucciniomycetes</taxon>
        <taxon>Pucciniales</taxon>
        <taxon>Sphaerophragmiaceae</taxon>
        <taxon>Austropuccinia</taxon>
    </lineage>
</organism>
<dbReference type="Pfam" id="PF07727">
    <property type="entry name" value="RVT_2"/>
    <property type="match status" value="1"/>
</dbReference>
<sequence>MSLPKYSVLKLKKALYGTQQAAWCWWLHLKKILLSIGFISGGEDPSTYTYSGDKGRAILWIHVDDGALLASSSELLDWISSRMNQHVKIKWDTEVSSLVGISINHSNAGFKFSQPELIDKVISLKKSNVTARLPLPANCNLILNTSSEMDKEYLKQIGMILYISQGSRPDVAYAVNYLARFSMGTDKTHWDALEHLIAYLRYTRLSGILISEKDSSKDLKCYVDANWGGEGDRSTQGFILFQGRNPISWESKRQGTVASSTAQAKYMAISFAAKEYLWVSNLFHNITGDLIPQILSDNKTAIGISTDSMNRKQTRHLWRDFNLINKYIVKKKLILSWILTKVQLADIMTKALGHVNVKQFTDIVNYD</sequence>
<dbReference type="InterPro" id="IPR013103">
    <property type="entry name" value="RVT_2"/>
</dbReference>
<dbReference type="PANTHER" id="PTHR11439:SF467">
    <property type="entry name" value="INTEGRASE CATALYTIC DOMAIN-CONTAINING PROTEIN"/>
    <property type="match status" value="1"/>
</dbReference>
<gene>
    <name evidence="2" type="ORF">O181_080260</name>
</gene>
<feature type="domain" description="Reverse transcriptase Ty1/copia-type" evidence="1">
    <location>
        <begin position="8"/>
        <end position="130"/>
    </location>
</feature>
<keyword evidence="3" id="KW-1185">Reference proteome</keyword>
<evidence type="ECO:0000313" key="3">
    <source>
        <dbReference type="Proteomes" id="UP000765509"/>
    </source>
</evidence>
<dbReference type="AlphaFoldDB" id="A0A9Q3FMW5"/>
<dbReference type="EMBL" id="AVOT02045190">
    <property type="protein sequence ID" value="MBW0540545.1"/>
    <property type="molecule type" value="Genomic_DNA"/>
</dbReference>
<name>A0A9Q3FMW5_9BASI</name>
<dbReference type="PANTHER" id="PTHR11439">
    <property type="entry name" value="GAG-POL-RELATED RETROTRANSPOSON"/>
    <property type="match status" value="1"/>
</dbReference>
<accession>A0A9Q3FMW5</accession>
<protein>
    <recommendedName>
        <fullName evidence="1">Reverse transcriptase Ty1/copia-type domain-containing protein</fullName>
    </recommendedName>
</protein>
<evidence type="ECO:0000313" key="2">
    <source>
        <dbReference type="EMBL" id="MBW0540545.1"/>
    </source>
</evidence>
<evidence type="ECO:0000259" key="1">
    <source>
        <dbReference type="Pfam" id="PF07727"/>
    </source>
</evidence>
<dbReference type="CDD" id="cd09272">
    <property type="entry name" value="RNase_HI_RT_Ty1"/>
    <property type="match status" value="1"/>
</dbReference>
<reference evidence="2" key="1">
    <citation type="submission" date="2021-03" db="EMBL/GenBank/DDBJ databases">
        <title>Draft genome sequence of rust myrtle Austropuccinia psidii MF-1, a brazilian biotype.</title>
        <authorList>
            <person name="Quecine M.C."/>
            <person name="Pachon D.M.R."/>
            <person name="Bonatelli M.L."/>
            <person name="Correr F.H."/>
            <person name="Franceschini L.M."/>
            <person name="Leite T.F."/>
            <person name="Margarido G.R.A."/>
            <person name="Almeida C.A."/>
            <person name="Ferrarezi J.A."/>
            <person name="Labate C.A."/>
        </authorList>
    </citation>
    <scope>NUCLEOTIDE SEQUENCE</scope>
    <source>
        <strain evidence="2">MF-1</strain>
    </source>
</reference>
<proteinExistence type="predicted"/>
<comment type="caution">
    <text evidence="2">The sequence shown here is derived from an EMBL/GenBank/DDBJ whole genome shotgun (WGS) entry which is preliminary data.</text>
</comment>